<keyword evidence="2" id="KW-1185">Reference proteome</keyword>
<proteinExistence type="predicted"/>
<accession>F3GRS7</accession>
<dbReference type="HOGENOM" id="CLU_3337404_0_0_6"/>
<name>F3GRS7_PSESJ</name>
<sequence length="38" mass="3992">STQDKAGYLAGIARVANAKPQAMECVLIAELRAPFEAS</sequence>
<organism evidence="1 2">
    <name type="scientific">Pseudomonas syringae pv. pisi str. 1704B</name>
    <dbReference type="NCBI Taxonomy" id="629263"/>
    <lineage>
        <taxon>Bacteria</taxon>
        <taxon>Pseudomonadati</taxon>
        <taxon>Pseudomonadota</taxon>
        <taxon>Gammaproteobacteria</taxon>
        <taxon>Pseudomonadales</taxon>
        <taxon>Pseudomonadaceae</taxon>
        <taxon>Pseudomonas</taxon>
        <taxon>Pseudomonas syringae</taxon>
    </lineage>
</organism>
<evidence type="ECO:0000313" key="1">
    <source>
        <dbReference type="EMBL" id="EGH49780.1"/>
    </source>
</evidence>
<dbReference type="AlphaFoldDB" id="F3GRS7"/>
<comment type="caution">
    <text evidence="1">The sequence shown here is derived from an EMBL/GenBank/DDBJ whole genome shotgun (WGS) entry which is preliminary data.</text>
</comment>
<dbReference type="EMBL" id="AEAI01004708">
    <property type="protein sequence ID" value="EGH49780.1"/>
    <property type="molecule type" value="Genomic_DNA"/>
</dbReference>
<evidence type="ECO:0000313" key="2">
    <source>
        <dbReference type="Proteomes" id="UP000004986"/>
    </source>
</evidence>
<feature type="non-terminal residue" evidence="1">
    <location>
        <position position="38"/>
    </location>
</feature>
<protein>
    <submittedName>
        <fullName evidence="1">Uncharacterized protein</fullName>
    </submittedName>
</protein>
<feature type="non-terminal residue" evidence="1">
    <location>
        <position position="1"/>
    </location>
</feature>
<dbReference type="Proteomes" id="UP000004986">
    <property type="component" value="Unassembled WGS sequence"/>
</dbReference>
<gene>
    <name evidence="1" type="ORF">PSYPI_48238</name>
</gene>
<reference evidence="1 2" key="1">
    <citation type="journal article" date="2011" name="PLoS Pathog.">
        <title>Dynamic evolution of pathogenicity revealed by sequencing and comparative genomics of 19 Pseudomonas syringae isolates.</title>
        <authorList>
            <person name="Baltrus D.A."/>
            <person name="Nishimura M.T."/>
            <person name="Romanchuk A."/>
            <person name="Chang J.H."/>
            <person name="Mukhtar M.S."/>
            <person name="Cherkis K."/>
            <person name="Roach J."/>
            <person name="Grant S.R."/>
            <person name="Jones C.D."/>
            <person name="Dangl J.L."/>
        </authorList>
    </citation>
    <scope>NUCLEOTIDE SEQUENCE [LARGE SCALE GENOMIC DNA]</scope>
    <source>
        <strain evidence="1 2">1704B</strain>
    </source>
</reference>